<dbReference type="InterPro" id="IPR036291">
    <property type="entry name" value="NAD(P)-bd_dom_sf"/>
</dbReference>
<dbReference type="GO" id="GO:0019305">
    <property type="term" value="P:dTDP-rhamnose biosynthetic process"/>
    <property type="evidence" value="ECO:0007669"/>
    <property type="project" value="UniProtKB-UniPathway"/>
</dbReference>
<dbReference type="eggNOG" id="COG1091">
    <property type="taxonomic scope" value="Bacteria"/>
</dbReference>
<name>B9Z778_9NEIS</name>
<evidence type="ECO:0000256" key="1">
    <source>
        <dbReference type="ARBA" id="ARBA00004781"/>
    </source>
</evidence>
<dbReference type="AlphaFoldDB" id="B9Z778"/>
<keyword evidence="6" id="KW-0521">NADP</keyword>
<dbReference type="GO" id="GO:0008831">
    <property type="term" value="F:dTDP-4-dehydrorhamnose reductase activity"/>
    <property type="evidence" value="ECO:0007669"/>
    <property type="project" value="UniProtKB-EC"/>
</dbReference>
<reference evidence="8 9" key="1">
    <citation type="submission" date="2009-02" db="EMBL/GenBank/DDBJ databases">
        <title>Sequencing of the draft genome and assembly of Lutiella nitroferrum 2002.</title>
        <authorList>
            <consortium name="US DOE Joint Genome Institute (JGI-PGF)"/>
            <person name="Lucas S."/>
            <person name="Copeland A."/>
            <person name="Lapidus A."/>
            <person name="Glavina del Rio T."/>
            <person name="Tice H."/>
            <person name="Bruce D."/>
            <person name="Goodwin L."/>
            <person name="Pitluck S."/>
            <person name="Larimer F."/>
            <person name="Land M.L."/>
            <person name="Hauser L."/>
            <person name="Coates J.D."/>
        </authorList>
    </citation>
    <scope>NUCLEOTIDE SEQUENCE [LARGE SCALE GENOMIC DNA]</scope>
    <source>
        <strain evidence="8 9">2002</strain>
    </source>
</reference>
<dbReference type="Gene3D" id="3.40.50.720">
    <property type="entry name" value="NAD(P)-binding Rossmann-like Domain"/>
    <property type="match status" value="1"/>
</dbReference>
<gene>
    <name evidence="8" type="ORF">FuraDRAFT_3214</name>
</gene>
<dbReference type="Gene3D" id="3.90.25.10">
    <property type="entry name" value="UDP-galactose 4-epimerase, domain 1"/>
    <property type="match status" value="1"/>
</dbReference>
<dbReference type="SUPFAM" id="SSF51735">
    <property type="entry name" value="NAD(P)-binding Rossmann-fold domains"/>
    <property type="match status" value="1"/>
</dbReference>
<dbReference type="NCBIfam" id="TIGR01214">
    <property type="entry name" value="rmlD"/>
    <property type="match status" value="1"/>
</dbReference>
<feature type="domain" description="RmlD-like substrate binding" evidence="7">
    <location>
        <begin position="1"/>
        <end position="292"/>
    </location>
</feature>
<dbReference type="Proteomes" id="UP000003165">
    <property type="component" value="Unassembled WGS sequence"/>
</dbReference>
<comment type="function">
    <text evidence="6">Catalyzes the reduction of dTDP-6-deoxy-L-lyxo-4-hexulose to yield dTDP-L-rhamnose.</text>
</comment>
<keyword evidence="6 8" id="KW-0560">Oxidoreductase</keyword>
<evidence type="ECO:0000256" key="6">
    <source>
        <dbReference type="RuleBase" id="RU364082"/>
    </source>
</evidence>
<dbReference type="InterPro" id="IPR005913">
    <property type="entry name" value="dTDP_dehydrorham_reduct"/>
</dbReference>
<evidence type="ECO:0000256" key="3">
    <source>
        <dbReference type="ARBA" id="ARBA00012929"/>
    </source>
</evidence>
<keyword evidence="9" id="KW-1185">Reference proteome</keyword>
<dbReference type="PANTHER" id="PTHR10491:SF4">
    <property type="entry name" value="METHIONINE ADENOSYLTRANSFERASE 2 SUBUNIT BETA"/>
    <property type="match status" value="1"/>
</dbReference>
<comment type="pathway">
    <text evidence="1 6">Carbohydrate biosynthesis; dTDP-L-rhamnose biosynthesis.</text>
</comment>
<proteinExistence type="inferred from homology"/>
<dbReference type="InterPro" id="IPR029903">
    <property type="entry name" value="RmlD-like-bd"/>
</dbReference>
<comment type="cofactor">
    <cofactor evidence="6">
        <name>Mg(2+)</name>
        <dbReference type="ChEBI" id="CHEBI:18420"/>
    </cofactor>
    <text evidence="6">Binds 1 Mg(2+) ion per monomer.</text>
</comment>
<accession>B9Z778</accession>
<dbReference type="GO" id="GO:0005829">
    <property type="term" value="C:cytosol"/>
    <property type="evidence" value="ECO:0007669"/>
    <property type="project" value="TreeGrafter"/>
</dbReference>
<protein>
    <recommendedName>
        <fullName evidence="4 6">dTDP-4-dehydrorhamnose reductase</fullName>
        <ecNumber evidence="3 6">1.1.1.133</ecNumber>
    </recommendedName>
</protein>
<dbReference type="EMBL" id="ACIS01000009">
    <property type="protein sequence ID" value="EEG07393.1"/>
    <property type="molecule type" value="Genomic_DNA"/>
</dbReference>
<dbReference type="EC" id="1.1.1.133" evidence="3 6"/>
<dbReference type="UniPathway" id="UPA00124"/>
<evidence type="ECO:0000256" key="2">
    <source>
        <dbReference type="ARBA" id="ARBA00010944"/>
    </source>
</evidence>
<evidence type="ECO:0000259" key="7">
    <source>
        <dbReference type="Pfam" id="PF04321"/>
    </source>
</evidence>
<sequence>MRILLIGGSGQLGFELRRSLALYGKLWAPGREVLDLSRPDQLAPPVLEFAPDLIVNAAAYTAVDRAETEPALAERVNAEAPAELARLAERLGATLLHFSTDYVFDGAGAAPYREGDVTRPLSVYGRTKRDGELAVMNDCSRHYVLRTSWVYGSVGGNFVKTILRLAAQRDTLNVVHDQVGAPTSAMLIADVSAQLVSRLREGRVLPYGLYHLTAAGETSWHGFAREIVGLAQDVGGGLVLKPEAIQAIPAADYPAAAERPANSRLDTHKLRVALGIVLPDWRHHLQLVLQQLAIQKG</sequence>
<dbReference type="RefSeq" id="WP_008955233.1">
    <property type="nucleotide sequence ID" value="NZ_ACIS01000009.1"/>
</dbReference>
<evidence type="ECO:0000256" key="4">
    <source>
        <dbReference type="ARBA" id="ARBA00017099"/>
    </source>
</evidence>
<comment type="caution">
    <text evidence="8">The sequence shown here is derived from an EMBL/GenBank/DDBJ whole genome shotgun (WGS) entry which is preliminary data.</text>
</comment>
<evidence type="ECO:0000256" key="5">
    <source>
        <dbReference type="ARBA" id="ARBA00048200"/>
    </source>
</evidence>
<dbReference type="PANTHER" id="PTHR10491">
    <property type="entry name" value="DTDP-4-DEHYDRORHAMNOSE REDUCTASE"/>
    <property type="match status" value="1"/>
</dbReference>
<dbReference type="Pfam" id="PF04321">
    <property type="entry name" value="RmlD_sub_bind"/>
    <property type="match status" value="1"/>
</dbReference>
<comment type="catalytic activity">
    <reaction evidence="5 6">
        <text>dTDP-beta-L-rhamnose + NADP(+) = dTDP-4-dehydro-beta-L-rhamnose + NADPH + H(+)</text>
        <dbReference type="Rhea" id="RHEA:21796"/>
        <dbReference type="ChEBI" id="CHEBI:15378"/>
        <dbReference type="ChEBI" id="CHEBI:57510"/>
        <dbReference type="ChEBI" id="CHEBI:57783"/>
        <dbReference type="ChEBI" id="CHEBI:58349"/>
        <dbReference type="ChEBI" id="CHEBI:62830"/>
        <dbReference type="EC" id="1.1.1.133"/>
    </reaction>
</comment>
<evidence type="ECO:0000313" key="8">
    <source>
        <dbReference type="EMBL" id="EEG07393.1"/>
    </source>
</evidence>
<evidence type="ECO:0000313" key="9">
    <source>
        <dbReference type="Proteomes" id="UP000003165"/>
    </source>
</evidence>
<organism evidence="8 9">
    <name type="scientific">Pseudogulbenkiania ferrooxidans 2002</name>
    <dbReference type="NCBI Taxonomy" id="279714"/>
    <lineage>
        <taxon>Bacteria</taxon>
        <taxon>Pseudomonadati</taxon>
        <taxon>Pseudomonadota</taxon>
        <taxon>Betaproteobacteria</taxon>
        <taxon>Neisseriales</taxon>
        <taxon>Chromobacteriaceae</taxon>
        <taxon>Pseudogulbenkiania</taxon>
    </lineage>
</organism>
<comment type="similarity">
    <text evidence="2 6">Belongs to the dTDP-4-dehydrorhamnose reductase family.</text>
</comment>
<dbReference type="CDD" id="cd05254">
    <property type="entry name" value="dTDP_HR_like_SDR_e"/>
    <property type="match status" value="1"/>
</dbReference>